<organism evidence="1 2">
    <name type="scientific">Jannaschia aquimarina</name>
    <dbReference type="NCBI Taxonomy" id="935700"/>
    <lineage>
        <taxon>Bacteria</taxon>
        <taxon>Pseudomonadati</taxon>
        <taxon>Pseudomonadota</taxon>
        <taxon>Alphaproteobacteria</taxon>
        <taxon>Rhodobacterales</taxon>
        <taxon>Roseobacteraceae</taxon>
        <taxon>Jannaschia</taxon>
    </lineage>
</organism>
<evidence type="ECO:0000313" key="2">
    <source>
        <dbReference type="Proteomes" id="UP000032232"/>
    </source>
</evidence>
<dbReference type="AlphaFoldDB" id="A0A0D1EEY9"/>
<comment type="caution">
    <text evidence="1">The sequence shown here is derived from an EMBL/GenBank/DDBJ whole genome shotgun (WGS) entry which is preliminary data.</text>
</comment>
<dbReference type="STRING" id="935700.jaqu_37550"/>
<sequence>MSPAQKILRAVLPARWFADLETETRQWEVACRTCGRSRDLWEAGGLRWRAASEQSVAGYCSACEARRKMVIRRRQDA</sequence>
<dbReference type="PATRIC" id="fig|935700.4.peg.3869"/>
<accession>A0A0D1EEY9</accession>
<reference evidence="1 2" key="1">
    <citation type="submission" date="2015-02" db="EMBL/GenBank/DDBJ databases">
        <title>Genome Sequence of Jannaschia aquimarina DSM28248, a member of the Roseobacter clade.</title>
        <authorList>
            <person name="Voget S."/>
            <person name="Daniel R."/>
        </authorList>
    </citation>
    <scope>NUCLEOTIDE SEQUENCE [LARGE SCALE GENOMIC DNA]</scope>
    <source>
        <strain evidence="1 2">GSW-M26</strain>
    </source>
</reference>
<name>A0A0D1EEY9_9RHOB</name>
<dbReference type="OrthoDB" id="7875121at2"/>
<protein>
    <submittedName>
        <fullName evidence="1">Uncharacterized protein</fullName>
    </submittedName>
</protein>
<dbReference type="Proteomes" id="UP000032232">
    <property type="component" value="Unassembled WGS sequence"/>
</dbReference>
<gene>
    <name evidence="1" type="ORF">jaqu_37550</name>
</gene>
<dbReference type="EMBL" id="JYFE01000074">
    <property type="protein sequence ID" value="KIT14465.1"/>
    <property type="molecule type" value="Genomic_DNA"/>
</dbReference>
<evidence type="ECO:0000313" key="1">
    <source>
        <dbReference type="EMBL" id="KIT14465.1"/>
    </source>
</evidence>
<dbReference type="RefSeq" id="WP_043920505.1">
    <property type="nucleotide sequence ID" value="NZ_FZPF01000010.1"/>
</dbReference>
<proteinExistence type="predicted"/>
<keyword evidence="2" id="KW-1185">Reference proteome</keyword>